<feature type="coiled-coil region" evidence="1">
    <location>
        <begin position="182"/>
        <end position="209"/>
    </location>
</feature>
<accession>A0A9D2RUG7</accession>
<name>A0A9D2RUG7_9FIRM</name>
<evidence type="ECO:0000313" key="4">
    <source>
        <dbReference type="Proteomes" id="UP000823842"/>
    </source>
</evidence>
<dbReference type="EMBL" id="DWYZ01000003">
    <property type="protein sequence ID" value="HJB27192.1"/>
    <property type="molecule type" value="Genomic_DNA"/>
</dbReference>
<dbReference type="Proteomes" id="UP000823842">
    <property type="component" value="Unassembled WGS sequence"/>
</dbReference>
<evidence type="ECO:0000313" key="3">
    <source>
        <dbReference type="EMBL" id="HJB27192.1"/>
    </source>
</evidence>
<proteinExistence type="predicted"/>
<dbReference type="AlphaFoldDB" id="A0A9D2RUG7"/>
<feature type="region of interest" description="Disordered" evidence="2">
    <location>
        <begin position="1"/>
        <end position="20"/>
    </location>
</feature>
<feature type="compositionally biased region" description="Acidic residues" evidence="2">
    <location>
        <begin position="8"/>
        <end position="20"/>
    </location>
</feature>
<sequence>MDGYLPEEIPDEEEGNVYDDYGFDEDEEEYEDLPFYEEVPLESVIDDIVGVGEDGEPAAYIEVGILRIGEKGIKEEKAYHLYTAKIGFVSIVNEFVTLELDFERNDVWIEKFEALIRDYHNTKDKVGYLCQITAINRECKSQYHVTFMSPLMWSRGYSPETGVDSSIQLVYHCSTVAVVEDNFNLRMLTEEVETELDQAERQGIDESEEKEILDEAVMDAINDATPLKNDMVHFRTPSDRDDEKYIHMKEG</sequence>
<comment type="caution">
    <text evidence="3">The sequence shown here is derived from an EMBL/GenBank/DDBJ whole genome shotgun (WGS) entry which is preliminary data.</text>
</comment>
<keyword evidence="1" id="KW-0175">Coiled coil</keyword>
<organism evidence="3 4">
    <name type="scientific">Candidatus Blautia faecavium</name>
    <dbReference type="NCBI Taxonomy" id="2838487"/>
    <lineage>
        <taxon>Bacteria</taxon>
        <taxon>Bacillati</taxon>
        <taxon>Bacillota</taxon>
        <taxon>Clostridia</taxon>
        <taxon>Lachnospirales</taxon>
        <taxon>Lachnospiraceae</taxon>
        <taxon>Blautia</taxon>
    </lineage>
</organism>
<reference evidence="3" key="2">
    <citation type="submission" date="2021-04" db="EMBL/GenBank/DDBJ databases">
        <authorList>
            <person name="Gilroy R."/>
        </authorList>
    </citation>
    <scope>NUCLEOTIDE SEQUENCE</scope>
    <source>
        <strain evidence="3">ChiSjej1B19-5720</strain>
    </source>
</reference>
<evidence type="ECO:0000256" key="2">
    <source>
        <dbReference type="SAM" id="MobiDB-lite"/>
    </source>
</evidence>
<reference evidence="3" key="1">
    <citation type="journal article" date="2021" name="PeerJ">
        <title>Extensive microbial diversity within the chicken gut microbiome revealed by metagenomics and culture.</title>
        <authorList>
            <person name="Gilroy R."/>
            <person name="Ravi A."/>
            <person name="Getino M."/>
            <person name="Pursley I."/>
            <person name="Horton D.L."/>
            <person name="Alikhan N.F."/>
            <person name="Baker D."/>
            <person name="Gharbi K."/>
            <person name="Hall N."/>
            <person name="Watson M."/>
            <person name="Adriaenssens E.M."/>
            <person name="Foster-Nyarko E."/>
            <person name="Jarju S."/>
            <person name="Secka A."/>
            <person name="Antonio M."/>
            <person name="Oren A."/>
            <person name="Chaudhuri R.R."/>
            <person name="La Ragione R."/>
            <person name="Hildebrand F."/>
            <person name="Pallen M.J."/>
        </authorList>
    </citation>
    <scope>NUCLEOTIDE SEQUENCE</scope>
    <source>
        <strain evidence="3">ChiSjej1B19-5720</strain>
    </source>
</reference>
<protein>
    <submittedName>
        <fullName evidence="3">Uncharacterized protein</fullName>
    </submittedName>
</protein>
<gene>
    <name evidence="3" type="ORF">IAA06_00130</name>
</gene>
<evidence type="ECO:0000256" key="1">
    <source>
        <dbReference type="SAM" id="Coils"/>
    </source>
</evidence>